<keyword evidence="1" id="KW-0472">Membrane</keyword>
<evidence type="ECO:0000313" key="3">
    <source>
        <dbReference type="Proteomes" id="UP001138500"/>
    </source>
</evidence>
<keyword evidence="1" id="KW-1133">Transmembrane helix</keyword>
<dbReference type="EMBL" id="RIBY02002547">
    <property type="protein sequence ID" value="KAH9809594.1"/>
    <property type="molecule type" value="Genomic_DNA"/>
</dbReference>
<dbReference type="Proteomes" id="UP001138500">
    <property type="component" value="Unassembled WGS sequence"/>
</dbReference>
<proteinExistence type="predicted"/>
<evidence type="ECO:0000313" key="2">
    <source>
        <dbReference type="EMBL" id="KAH9809594.1"/>
    </source>
</evidence>
<keyword evidence="3" id="KW-1185">Reference proteome</keyword>
<sequence length="69" mass="7875">MYGRAFAMVRKSAQVTALDLTRVRDRVVLAVVGWVVWVVGWGVWGLEVVGVRRREGLDFERWEGSQEAL</sequence>
<keyword evidence="1" id="KW-0812">Transmembrane</keyword>
<name>A0A9W7SI49_9PEZI</name>
<feature type="transmembrane region" description="Helical" evidence="1">
    <location>
        <begin position="27"/>
        <end position="46"/>
    </location>
</feature>
<reference evidence="2 3" key="2">
    <citation type="journal article" date="2021" name="Curr. Genet.">
        <title>Genetic response to nitrogen starvation in the aggressive Eucalyptus foliar pathogen Teratosphaeria destructans.</title>
        <authorList>
            <person name="Havenga M."/>
            <person name="Wingfield B.D."/>
            <person name="Wingfield M.J."/>
            <person name="Dreyer L.L."/>
            <person name="Roets F."/>
            <person name="Aylward J."/>
        </authorList>
    </citation>
    <scope>NUCLEOTIDE SEQUENCE [LARGE SCALE GENOMIC DNA]</scope>
    <source>
        <strain evidence="2">CMW44962</strain>
    </source>
</reference>
<organism evidence="2 3">
    <name type="scientific">Teratosphaeria destructans</name>
    <dbReference type="NCBI Taxonomy" id="418781"/>
    <lineage>
        <taxon>Eukaryota</taxon>
        <taxon>Fungi</taxon>
        <taxon>Dikarya</taxon>
        <taxon>Ascomycota</taxon>
        <taxon>Pezizomycotina</taxon>
        <taxon>Dothideomycetes</taxon>
        <taxon>Dothideomycetidae</taxon>
        <taxon>Mycosphaerellales</taxon>
        <taxon>Teratosphaeriaceae</taxon>
        <taxon>Teratosphaeria</taxon>
    </lineage>
</organism>
<comment type="caution">
    <text evidence="2">The sequence shown here is derived from an EMBL/GenBank/DDBJ whole genome shotgun (WGS) entry which is preliminary data.</text>
</comment>
<evidence type="ECO:0000256" key="1">
    <source>
        <dbReference type="SAM" id="Phobius"/>
    </source>
</evidence>
<accession>A0A9W7SI49</accession>
<gene>
    <name evidence="2" type="ORF">Tdes44962_MAKER10430</name>
</gene>
<dbReference type="AlphaFoldDB" id="A0A9W7SI49"/>
<protein>
    <submittedName>
        <fullName evidence="2">FAD/NAD(P)-binding domain</fullName>
    </submittedName>
</protein>
<reference evidence="2 3" key="1">
    <citation type="journal article" date="2018" name="IMA Fungus">
        <title>IMA Genome-F 10: Nine draft genome sequences of Claviceps purpurea s.lat., including C. arundinis, C. humidiphila, and C. cf. spartinae, pseudomolecules for the pitch canker pathogen Fusarium circinatum, draft genome of Davidsoniella eucalypti, Grosmannia galeiformis, Quambalaria eucalypti, and Teratosphaeria destructans.</title>
        <authorList>
            <person name="Wingfield B.D."/>
            <person name="Liu M."/>
            <person name="Nguyen H.D."/>
            <person name="Lane F.A."/>
            <person name="Morgan S.W."/>
            <person name="De Vos L."/>
            <person name="Wilken P.M."/>
            <person name="Duong T.A."/>
            <person name="Aylward J."/>
            <person name="Coetzee M.P."/>
            <person name="Dadej K."/>
            <person name="De Beer Z.W."/>
            <person name="Findlay W."/>
            <person name="Havenga M."/>
            <person name="Kolarik M."/>
            <person name="Menzies J.G."/>
            <person name="Naidoo K."/>
            <person name="Pochopski O."/>
            <person name="Shoukouhi P."/>
            <person name="Santana Q.C."/>
            <person name="Seifert K.A."/>
            <person name="Soal N."/>
            <person name="Steenkamp E.T."/>
            <person name="Tatham C.T."/>
            <person name="van der Nest M.A."/>
            <person name="Wingfield M.J."/>
        </authorList>
    </citation>
    <scope>NUCLEOTIDE SEQUENCE [LARGE SCALE GENOMIC DNA]</scope>
    <source>
        <strain evidence="2">CMW44962</strain>
    </source>
</reference>